<keyword evidence="5 9" id="KW-0812">Transmembrane</keyword>
<feature type="transmembrane region" description="Helical" evidence="9">
    <location>
        <begin position="30"/>
        <end position="48"/>
    </location>
</feature>
<dbReference type="Proteomes" id="UP000263486">
    <property type="component" value="Unassembled WGS sequence"/>
</dbReference>
<dbReference type="EMBL" id="QUAJ01000024">
    <property type="protein sequence ID" value="REI40106.1"/>
    <property type="molecule type" value="Genomic_DNA"/>
</dbReference>
<evidence type="ECO:0000256" key="5">
    <source>
        <dbReference type="ARBA" id="ARBA00022692"/>
    </source>
</evidence>
<comment type="subcellular location">
    <subcellularLocation>
        <location evidence="1">Cell inner membrane</location>
        <topology evidence="1">Multi-pass membrane protein</topology>
    </subcellularLocation>
</comment>
<name>A0ABX9KEW6_9FUSO</name>
<evidence type="ECO:0000256" key="4">
    <source>
        <dbReference type="ARBA" id="ARBA00022519"/>
    </source>
</evidence>
<feature type="transmembrane region" description="Helical" evidence="9">
    <location>
        <begin position="374"/>
        <end position="391"/>
    </location>
</feature>
<evidence type="ECO:0000256" key="2">
    <source>
        <dbReference type="ARBA" id="ARBA00022448"/>
    </source>
</evidence>
<keyword evidence="3" id="KW-1003">Cell membrane</keyword>
<gene>
    <name evidence="10" type="ORF">DYH56_12215</name>
</gene>
<evidence type="ECO:0000313" key="10">
    <source>
        <dbReference type="EMBL" id="REI40106.1"/>
    </source>
</evidence>
<dbReference type="Pfam" id="PF04143">
    <property type="entry name" value="Sulf_transp"/>
    <property type="match status" value="1"/>
</dbReference>
<feature type="transmembrane region" description="Helical" evidence="9">
    <location>
        <begin position="132"/>
        <end position="152"/>
    </location>
</feature>
<reference evidence="10 11" key="1">
    <citation type="submission" date="2018-08" db="EMBL/GenBank/DDBJ databases">
        <title>Draft genome sequence of Psychrilyobacter sp. strain SD5 isolated from Black Sea water.</title>
        <authorList>
            <person name="Yadav S."/>
            <person name="Villanueva L."/>
            <person name="Damste J.S.S."/>
        </authorList>
    </citation>
    <scope>NUCLEOTIDE SEQUENCE [LARGE SCALE GENOMIC DNA]</scope>
    <source>
        <strain evidence="10 11">SD5</strain>
    </source>
</reference>
<keyword evidence="2" id="KW-0813">Transport</keyword>
<feature type="transmembrane region" description="Helical" evidence="9">
    <location>
        <begin position="99"/>
        <end position="125"/>
    </location>
</feature>
<feature type="transmembrane region" description="Helical" evidence="9">
    <location>
        <begin position="199"/>
        <end position="217"/>
    </location>
</feature>
<organism evidence="10 11">
    <name type="scientific">Psychrilyobacter piezotolerans</name>
    <dbReference type="NCBI Taxonomy" id="2293438"/>
    <lineage>
        <taxon>Bacteria</taxon>
        <taxon>Fusobacteriati</taxon>
        <taxon>Fusobacteriota</taxon>
        <taxon>Fusobacteriia</taxon>
        <taxon>Fusobacteriales</taxon>
        <taxon>Fusobacteriaceae</taxon>
        <taxon>Psychrilyobacter</taxon>
    </lineage>
</organism>
<evidence type="ECO:0000256" key="6">
    <source>
        <dbReference type="ARBA" id="ARBA00022989"/>
    </source>
</evidence>
<evidence type="ECO:0000256" key="8">
    <source>
        <dbReference type="ARBA" id="ARBA00035655"/>
    </source>
</evidence>
<feature type="transmembrane region" description="Helical" evidence="9">
    <location>
        <begin position="68"/>
        <end position="87"/>
    </location>
</feature>
<keyword evidence="6 9" id="KW-1133">Transmembrane helix</keyword>
<evidence type="ECO:0000313" key="11">
    <source>
        <dbReference type="Proteomes" id="UP000263486"/>
    </source>
</evidence>
<comment type="caution">
    <text evidence="10">The sequence shown here is derived from an EMBL/GenBank/DDBJ whole genome shotgun (WGS) entry which is preliminary data.</text>
</comment>
<evidence type="ECO:0000256" key="9">
    <source>
        <dbReference type="SAM" id="Phobius"/>
    </source>
</evidence>
<dbReference type="PANTHER" id="PTHR30574:SF1">
    <property type="entry name" value="SULPHUR TRANSPORT DOMAIN-CONTAINING PROTEIN"/>
    <property type="match status" value="1"/>
</dbReference>
<keyword evidence="7 9" id="KW-0472">Membrane</keyword>
<sequence>MKKGQNLLGLIVIILTLIMGKTMLGSSMLFFRLLAGIGFGYALTRAFMGFAGSVNRAYNTGSTKLMRILAYMFLGTSILSAAFLYNADASSYDLWVNQVNSGLILGGIMFGFGMTFSVCCASGVLTDVVTGFSRGFITLIFFGMGVFLGFPFQRAATWVKDAGIPTDWIRKSWFTSETGAKLYNGVYFPDLFKWDGLDGYLGAVLLTSFLCGIVVYLSKKYESSRKISGTFTGVPSEIEQVKIVTQKDESNKEFKLLSEETYVKLFVKPWSMGVGAAVIAVIFTLLMGVTKAGWGASTPYGWWFGRFLMVFGVSPESLSNFTNFPVKLYTMPFFNHPINVQNVGIMVGTVICLLLAGTFKSVVTSEIKVTPKQVALYAMGGILMGLGTRLANGCNVGALYTPIANFSLSGWVFFAALVGGGILGNRVAVKIK</sequence>
<feature type="transmembrane region" description="Helical" evidence="9">
    <location>
        <begin position="7"/>
        <end position="24"/>
    </location>
</feature>
<feature type="transmembrane region" description="Helical" evidence="9">
    <location>
        <begin position="274"/>
        <end position="294"/>
    </location>
</feature>
<accession>A0ABX9KEW6</accession>
<dbReference type="RefSeq" id="WP_114643155.1">
    <property type="nucleotide sequence ID" value="NZ_JAACIO010000029.1"/>
</dbReference>
<dbReference type="PANTHER" id="PTHR30574">
    <property type="entry name" value="INNER MEMBRANE PROTEIN YEDE"/>
    <property type="match status" value="1"/>
</dbReference>
<feature type="transmembrane region" description="Helical" evidence="9">
    <location>
        <begin position="403"/>
        <end position="423"/>
    </location>
</feature>
<evidence type="ECO:0000256" key="7">
    <source>
        <dbReference type="ARBA" id="ARBA00023136"/>
    </source>
</evidence>
<dbReference type="InterPro" id="IPR007272">
    <property type="entry name" value="Sulf_transp_TsuA/YedE"/>
</dbReference>
<proteinExistence type="inferred from homology"/>
<evidence type="ECO:0000256" key="3">
    <source>
        <dbReference type="ARBA" id="ARBA00022475"/>
    </source>
</evidence>
<protein>
    <submittedName>
        <fullName evidence="10">YeeE/YedE family protein</fullName>
    </submittedName>
</protein>
<keyword evidence="11" id="KW-1185">Reference proteome</keyword>
<keyword evidence="4" id="KW-0997">Cell inner membrane</keyword>
<evidence type="ECO:0000256" key="1">
    <source>
        <dbReference type="ARBA" id="ARBA00004429"/>
    </source>
</evidence>
<comment type="similarity">
    <text evidence="8">Belongs to the TsuA/YedE (TC 9.B.102) family.</text>
</comment>
<feature type="transmembrane region" description="Helical" evidence="9">
    <location>
        <begin position="343"/>
        <end position="362"/>
    </location>
</feature>